<proteinExistence type="predicted"/>
<gene>
    <name evidence="2" type="ordered locus">PG_0507</name>
</gene>
<feature type="region of interest" description="Disordered" evidence="1">
    <location>
        <begin position="42"/>
        <end position="64"/>
    </location>
</feature>
<name>Q7MWT2_PORGI</name>
<evidence type="ECO:0000313" key="3">
    <source>
        <dbReference type="Proteomes" id="UP000000588"/>
    </source>
</evidence>
<keyword evidence="3" id="KW-1185">Reference proteome</keyword>
<evidence type="ECO:0000256" key="1">
    <source>
        <dbReference type="SAM" id="MobiDB-lite"/>
    </source>
</evidence>
<organism evidence="2 3">
    <name type="scientific">Porphyromonas gingivalis (strain ATCC BAA-308 / W83)</name>
    <dbReference type="NCBI Taxonomy" id="242619"/>
    <lineage>
        <taxon>Bacteria</taxon>
        <taxon>Pseudomonadati</taxon>
        <taxon>Bacteroidota</taxon>
        <taxon>Bacteroidia</taxon>
        <taxon>Bacteroidales</taxon>
        <taxon>Porphyromonadaceae</taxon>
        <taxon>Porphyromonas</taxon>
    </lineage>
</organism>
<dbReference type="EnsemblBacteria" id="AAQ65701">
    <property type="protein sequence ID" value="AAQ65701"/>
    <property type="gene ID" value="PG_0507"/>
</dbReference>
<dbReference type="Proteomes" id="UP000000588">
    <property type="component" value="Chromosome"/>
</dbReference>
<dbReference type="EMBL" id="AE015924">
    <property type="protein sequence ID" value="AAQ65701.1"/>
    <property type="molecule type" value="Genomic_DNA"/>
</dbReference>
<dbReference type="KEGG" id="pgi:PG_0507"/>
<evidence type="ECO:0000313" key="2">
    <source>
        <dbReference type="EMBL" id="AAQ65701.1"/>
    </source>
</evidence>
<reference evidence="2 3" key="1">
    <citation type="journal article" date="2003" name="J. Bacteriol.">
        <title>Complete genome sequence of the oral pathogenic bacterium Porphyromonas gingivalis strain W83.</title>
        <authorList>
            <person name="Nelson K."/>
            <person name="Fleishmann R."/>
            <person name="DeBoy R."/>
            <person name="Paulsen I."/>
            <person name="Fouts D."/>
            <person name="Eisen J."/>
            <person name="Daugherty S."/>
            <person name="Dodson R."/>
            <person name="Durkin A."/>
            <person name="Gwinn M."/>
            <person name="Haft D."/>
            <person name="Kolonay J."/>
            <person name="Nelson W."/>
            <person name="White O."/>
            <person name="Mason T."/>
            <person name="Tallon L."/>
            <person name="Gray J."/>
            <person name="Granger D."/>
            <person name="Tettelin H."/>
            <person name="Dong H."/>
            <person name="Galvin J."/>
            <person name="Duncan M."/>
            <person name="Dewhirst F."/>
            <person name="Fraser C."/>
        </authorList>
    </citation>
    <scope>NUCLEOTIDE SEQUENCE [LARGE SCALE GENOMIC DNA]</scope>
    <source>
        <strain evidence="3">ATCC BAA-308 / W83</strain>
    </source>
</reference>
<dbReference type="HOGENOM" id="CLU_2864027_0_0_10"/>
<protein>
    <submittedName>
        <fullName evidence="2">Uncharacterized protein</fullName>
    </submittedName>
</protein>
<sequence length="64" mass="7137">MCKTEKSQTVALQSFMWKSRRELFSALMAVYGRVGKWVPIGTPMNRQSPNDTDAAAGYRAGNLL</sequence>
<accession>Q7MWT2</accession>
<dbReference type="AlphaFoldDB" id="Q7MWT2"/>